<evidence type="ECO:0000256" key="5">
    <source>
        <dbReference type="ARBA" id="ARBA00022801"/>
    </source>
</evidence>
<protein>
    <submittedName>
        <fullName evidence="11">Candidapepsin-3</fullName>
    </submittedName>
</protein>
<sequence length="593" mass="62854">MALRSSVFLLALSLVARGWAWPQLPTSDGDLRALTTLPDIPYKTLPDIPYTTQHDDGTKAIPRGLTLPVDEKAENMMMTLPVISKPRRRHAHGRRSPRKMLLGDELGEEDLDALPVAPPPVSVRQLPSVDNQVGMKASFVTLPVIHSTKRGVFSRQVETKLANRSDVAYYAQINIGTPPQPVYAQLDTGSFELWVNPDCTVLGASDQRFCEAVGFYDTARSSTAVSLGTTKTLRYGIGAANITYVRDNLFLSGSPSTMQRVQFGVATGSRDQFAGILGLGYGEGVNTRYRNVVDELAAQGVTRTKAFSLGLGRKDDQEGAVIFGGIDTSKFSGPLARLPILPADQSPDGVARYWVAMRAISLTPPSGRTRYYQNSSIPVFLDSGATLTLLPRGLADNIAADFGSPGLDANGFYPVSCALVSLGGTVDFDFDGVKIRVPYKEMIRELTTTPPVCYLGIVPNSDFTLLGDSFLRSAYAVFDLDTNAAYLAQYDNCGTRTMAISSPDDIPAIRGLCKGAGEVVAVAPPPPRNGTAAAPTPVDGTNPGAGSGTGSLPIGPVPGMSGLPAPGSVSLGSVAAPSTIALFTSILFAVTLF</sequence>
<feature type="disulfide bond" evidence="7">
    <location>
        <begin position="417"/>
        <end position="453"/>
    </location>
</feature>
<dbReference type="InterPro" id="IPR033876">
    <property type="entry name" value="SAP-like"/>
</dbReference>
<evidence type="ECO:0000313" key="12">
    <source>
        <dbReference type="Proteomes" id="UP000295703"/>
    </source>
</evidence>
<name>A0A4R8RQ91_COLTR</name>
<feature type="active site" evidence="6">
    <location>
        <position position="382"/>
    </location>
</feature>
<evidence type="ECO:0000256" key="8">
    <source>
        <dbReference type="SAM" id="MobiDB-lite"/>
    </source>
</evidence>
<evidence type="ECO:0000256" key="2">
    <source>
        <dbReference type="ARBA" id="ARBA00022670"/>
    </source>
</evidence>
<evidence type="ECO:0000256" key="6">
    <source>
        <dbReference type="PIRSR" id="PIRSR601461-1"/>
    </source>
</evidence>
<evidence type="ECO:0000256" key="7">
    <source>
        <dbReference type="PIRSR" id="PIRSR601461-2"/>
    </source>
</evidence>
<evidence type="ECO:0000256" key="4">
    <source>
        <dbReference type="ARBA" id="ARBA00022750"/>
    </source>
</evidence>
<organism evidence="11 12">
    <name type="scientific">Colletotrichum trifolii</name>
    <dbReference type="NCBI Taxonomy" id="5466"/>
    <lineage>
        <taxon>Eukaryota</taxon>
        <taxon>Fungi</taxon>
        <taxon>Dikarya</taxon>
        <taxon>Ascomycota</taxon>
        <taxon>Pezizomycotina</taxon>
        <taxon>Sordariomycetes</taxon>
        <taxon>Hypocreomycetidae</taxon>
        <taxon>Glomerellales</taxon>
        <taxon>Glomerellaceae</taxon>
        <taxon>Colletotrichum</taxon>
        <taxon>Colletotrichum orbiculare species complex</taxon>
    </lineage>
</organism>
<keyword evidence="7" id="KW-1015">Disulfide bond</keyword>
<dbReference type="CDD" id="cd05474">
    <property type="entry name" value="SAP_like"/>
    <property type="match status" value="1"/>
</dbReference>
<comment type="similarity">
    <text evidence="1">Belongs to the peptidase A1 family.</text>
</comment>
<dbReference type="Pfam" id="PF00026">
    <property type="entry name" value="Asp"/>
    <property type="match status" value="1"/>
</dbReference>
<dbReference type="GO" id="GO:0006508">
    <property type="term" value="P:proteolysis"/>
    <property type="evidence" value="ECO:0007669"/>
    <property type="project" value="UniProtKB-KW"/>
</dbReference>
<dbReference type="InterPro" id="IPR001461">
    <property type="entry name" value="Aspartic_peptidase_A1"/>
</dbReference>
<feature type="chain" id="PRO_5020684272" evidence="9">
    <location>
        <begin position="21"/>
        <end position="593"/>
    </location>
</feature>
<evidence type="ECO:0000259" key="10">
    <source>
        <dbReference type="PROSITE" id="PS51767"/>
    </source>
</evidence>
<evidence type="ECO:0000256" key="3">
    <source>
        <dbReference type="ARBA" id="ARBA00022729"/>
    </source>
</evidence>
<evidence type="ECO:0000313" key="11">
    <source>
        <dbReference type="EMBL" id="TDZ73309.1"/>
    </source>
</evidence>
<evidence type="ECO:0000256" key="9">
    <source>
        <dbReference type="SAM" id="SignalP"/>
    </source>
</evidence>
<dbReference type="PRINTS" id="PR00792">
    <property type="entry name" value="PEPSIN"/>
</dbReference>
<feature type="signal peptide" evidence="9">
    <location>
        <begin position="1"/>
        <end position="20"/>
    </location>
</feature>
<dbReference type="InterPro" id="IPR021109">
    <property type="entry name" value="Peptidase_aspartic_dom_sf"/>
</dbReference>
<dbReference type="SUPFAM" id="SSF50630">
    <property type="entry name" value="Acid proteases"/>
    <property type="match status" value="1"/>
</dbReference>
<dbReference type="AlphaFoldDB" id="A0A4R8RQ91"/>
<feature type="active site" evidence="6">
    <location>
        <position position="187"/>
    </location>
</feature>
<keyword evidence="4" id="KW-0064">Aspartyl protease</keyword>
<keyword evidence="3 9" id="KW-0732">Signal</keyword>
<proteinExistence type="inferred from homology"/>
<keyword evidence="2" id="KW-0645">Protease</keyword>
<gene>
    <name evidence="11" type="primary">SAP3</name>
    <name evidence="11" type="ORF">CTRI78_v001220</name>
</gene>
<dbReference type="Proteomes" id="UP000295703">
    <property type="component" value="Unassembled WGS sequence"/>
</dbReference>
<keyword evidence="12" id="KW-1185">Reference proteome</keyword>
<reference evidence="11 12" key="1">
    <citation type="submission" date="2018-12" db="EMBL/GenBank/DDBJ databases">
        <title>Genome sequence and assembly of Colletotrichum trifolii.</title>
        <authorList>
            <person name="Gan P."/>
            <person name="Shirasu K."/>
        </authorList>
    </citation>
    <scope>NUCLEOTIDE SEQUENCE [LARGE SCALE GENOMIC DNA]</scope>
    <source>
        <strain evidence="11 12">543-2</strain>
    </source>
</reference>
<accession>A0A4R8RQ91</accession>
<feature type="domain" description="Peptidase A1" evidence="10">
    <location>
        <begin position="169"/>
        <end position="488"/>
    </location>
</feature>
<dbReference type="PANTHER" id="PTHR47966:SF65">
    <property type="entry name" value="ASPARTIC-TYPE ENDOPEPTIDASE"/>
    <property type="match status" value="1"/>
</dbReference>
<dbReference type="EMBL" id="RYZW01000006">
    <property type="protein sequence ID" value="TDZ73309.1"/>
    <property type="molecule type" value="Genomic_DNA"/>
</dbReference>
<dbReference type="STRING" id="5466.A0A4R8RQ91"/>
<keyword evidence="5" id="KW-0378">Hydrolase</keyword>
<evidence type="ECO:0000256" key="1">
    <source>
        <dbReference type="ARBA" id="ARBA00007447"/>
    </source>
</evidence>
<feature type="region of interest" description="Disordered" evidence="8">
    <location>
        <begin position="524"/>
        <end position="552"/>
    </location>
</feature>
<comment type="caution">
    <text evidence="11">The sequence shown here is derived from an EMBL/GenBank/DDBJ whole genome shotgun (WGS) entry which is preliminary data.</text>
</comment>
<dbReference type="InterPro" id="IPR033121">
    <property type="entry name" value="PEPTIDASE_A1"/>
</dbReference>
<dbReference type="PROSITE" id="PS51767">
    <property type="entry name" value="PEPTIDASE_A1"/>
    <property type="match status" value="1"/>
</dbReference>
<dbReference type="PANTHER" id="PTHR47966">
    <property type="entry name" value="BETA-SITE APP-CLEAVING ENZYME, ISOFORM A-RELATED"/>
    <property type="match status" value="1"/>
</dbReference>
<dbReference type="GO" id="GO:0004190">
    <property type="term" value="F:aspartic-type endopeptidase activity"/>
    <property type="evidence" value="ECO:0007669"/>
    <property type="project" value="UniProtKB-KW"/>
</dbReference>
<dbReference type="Gene3D" id="2.40.70.10">
    <property type="entry name" value="Acid Proteases"/>
    <property type="match status" value="2"/>
</dbReference>